<keyword evidence="10" id="KW-1185">Reference proteome</keyword>
<dbReference type="Pfam" id="PF08447">
    <property type="entry name" value="PAS_3"/>
    <property type="match status" value="2"/>
</dbReference>
<protein>
    <recommendedName>
        <fullName evidence="2">histidine kinase</fullName>
        <ecNumber evidence="2">2.7.13.3</ecNumber>
    </recommendedName>
</protein>
<dbReference type="Pfam" id="PF01590">
    <property type="entry name" value="GAF"/>
    <property type="match status" value="1"/>
</dbReference>
<dbReference type="NCBIfam" id="TIGR00229">
    <property type="entry name" value="sensory_box"/>
    <property type="match status" value="3"/>
</dbReference>
<comment type="caution">
    <text evidence="9">The sequence shown here is derived from an EMBL/GenBank/DDBJ whole genome shotgun (WGS) entry which is preliminary data.</text>
</comment>
<dbReference type="Proteomes" id="UP000658258">
    <property type="component" value="Unassembled WGS sequence"/>
</dbReference>
<dbReference type="InterPro" id="IPR003018">
    <property type="entry name" value="GAF"/>
</dbReference>
<dbReference type="Gene3D" id="1.20.5.1930">
    <property type="match status" value="1"/>
</dbReference>
<dbReference type="EMBL" id="BNAG01000003">
    <property type="protein sequence ID" value="GHE69095.1"/>
    <property type="molecule type" value="Genomic_DNA"/>
</dbReference>
<keyword evidence="3" id="KW-0597">Phosphoprotein</keyword>
<evidence type="ECO:0000313" key="10">
    <source>
        <dbReference type="Proteomes" id="UP000658258"/>
    </source>
</evidence>
<dbReference type="PANTHER" id="PTHR43304">
    <property type="entry name" value="PHYTOCHROME-LIKE PROTEIN CPH1"/>
    <property type="match status" value="1"/>
</dbReference>
<feature type="domain" description="PAC" evidence="8">
    <location>
        <begin position="265"/>
        <end position="317"/>
    </location>
</feature>
<evidence type="ECO:0000259" key="6">
    <source>
        <dbReference type="PROSITE" id="PS50109"/>
    </source>
</evidence>
<dbReference type="InterPro" id="IPR013655">
    <property type="entry name" value="PAS_fold_3"/>
</dbReference>
<dbReference type="PANTHER" id="PTHR43304:SF1">
    <property type="entry name" value="PAC DOMAIN-CONTAINING PROTEIN"/>
    <property type="match status" value="1"/>
</dbReference>
<dbReference type="Gene3D" id="3.30.565.10">
    <property type="entry name" value="Histidine kinase-like ATPase, C-terminal domain"/>
    <property type="match status" value="1"/>
</dbReference>
<dbReference type="SUPFAM" id="SSF55874">
    <property type="entry name" value="ATPase domain of HSP90 chaperone/DNA topoisomerase II/histidine kinase"/>
    <property type="match status" value="1"/>
</dbReference>
<gene>
    <name evidence="9" type="ORF">GCM10011340_26240</name>
</gene>
<dbReference type="Pfam" id="PF13426">
    <property type="entry name" value="PAS_9"/>
    <property type="match status" value="1"/>
</dbReference>
<dbReference type="CDD" id="cd00130">
    <property type="entry name" value="PAS"/>
    <property type="match status" value="3"/>
</dbReference>
<dbReference type="RefSeq" id="WP_189630710.1">
    <property type="nucleotide sequence ID" value="NZ_BNAG01000003.1"/>
</dbReference>
<keyword evidence="4" id="KW-0808">Transferase</keyword>
<evidence type="ECO:0000313" key="9">
    <source>
        <dbReference type="EMBL" id="GHE69095.1"/>
    </source>
</evidence>
<evidence type="ECO:0000256" key="5">
    <source>
        <dbReference type="ARBA" id="ARBA00022777"/>
    </source>
</evidence>
<feature type="domain" description="PAS" evidence="7">
    <location>
        <begin position="446"/>
        <end position="522"/>
    </location>
</feature>
<reference evidence="10" key="1">
    <citation type="journal article" date="2019" name="Int. J. Syst. Evol. Microbiol.">
        <title>The Global Catalogue of Microorganisms (GCM) 10K type strain sequencing project: providing services to taxonomists for standard genome sequencing and annotation.</title>
        <authorList>
            <consortium name="The Broad Institute Genomics Platform"/>
            <consortium name="The Broad Institute Genome Sequencing Center for Infectious Disease"/>
            <person name="Wu L."/>
            <person name="Ma J."/>
        </authorList>
    </citation>
    <scope>NUCLEOTIDE SEQUENCE [LARGE SCALE GENOMIC DNA]</scope>
    <source>
        <strain evidence="10">CGMCC 1.15111</strain>
    </source>
</reference>
<dbReference type="SMART" id="SM00387">
    <property type="entry name" value="HATPase_c"/>
    <property type="match status" value="1"/>
</dbReference>
<dbReference type="Gene3D" id="3.30.450.20">
    <property type="entry name" value="PAS domain"/>
    <property type="match status" value="3"/>
</dbReference>
<feature type="domain" description="Histidine kinase" evidence="6">
    <location>
        <begin position="694"/>
        <end position="785"/>
    </location>
</feature>
<keyword evidence="5" id="KW-0418">Kinase</keyword>
<dbReference type="InterPro" id="IPR001610">
    <property type="entry name" value="PAC"/>
</dbReference>
<accession>A0ABQ3IA56</accession>
<proteinExistence type="predicted"/>
<dbReference type="PROSITE" id="PS50112">
    <property type="entry name" value="PAS"/>
    <property type="match status" value="3"/>
</dbReference>
<dbReference type="SUPFAM" id="SSF55785">
    <property type="entry name" value="PYP-like sensor domain (PAS domain)"/>
    <property type="match status" value="3"/>
</dbReference>
<dbReference type="InterPro" id="IPR052162">
    <property type="entry name" value="Sensor_kinase/Photoreceptor"/>
</dbReference>
<evidence type="ECO:0000256" key="3">
    <source>
        <dbReference type="ARBA" id="ARBA00022553"/>
    </source>
</evidence>
<dbReference type="InterPro" id="IPR011712">
    <property type="entry name" value="Sig_transdc_His_kin_sub3_dim/P"/>
</dbReference>
<feature type="domain" description="PAC" evidence="8">
    <location>
        <begin position="395"/>
        <end position="445"/>
    </location>
</feature>
<dbReference type="SUPFAM" id="SSF55781">
    <property type="entry name" value="GAF domain-like"/>
    <property type="match status" value="1"/>
</dbReference>
<dbReference type="Pfam" id="PF07730">
    <property type="entry name" value="HisKA_3"/>
    <property type="match status" value="1"/>
</dbReference>
<dbReference type="InterPro" id="IPR005467">
    <property type="entry name" value="His_kinase_dom"/>
</dbReference>
<dbReference type="Gene3D" id="3.30.450.40">
    <property type="match status" value="1"/>
</dbReference>
<organism evidence="9 10">
    <name type="scientific">Roseivirga thermotolerans</name>
    <dbReference type="NCBI Taxonomy" id="1758176"/>
    <lineage>
        <taxon>Bacteria</taxon>
        <taxon>Pseudomonadati</taxon>
        <taxon>Bacteroidota</taxon>
        <taxon>Cytophagia</taxon>
        <taxon>Cytophagales</taxon>
        <taxon>Roseivirgaceae</taxon>
        <taxon>Roseivirga</taxon>
    </lineage>
</organism>
<dbReference type="InterPro" id="IPR029016">
    <property type="entry name" value="GAF-like_dom_sf"/>
</dbReference>
<name>A0ABQ3IA56_9BACT</name>
<dbReference type="InterPro" id="IPR036890">
    <property type="entry name" value="HATPase_C_sf"/>
</dbReference>
<dbReference type="SMART" id="SM00091">
    <property type="entry name" value="PAS"/>
    <property type="match status" value="3"/>
</dbReference>
<dbReference type="InterPro" id="IPR035965">
    <property type="entry name" value="PAS-like_dom_sf"/>
</dbReference>
<sequence>MAQSKIDDFILGVVNATNSLIASKLEEGIQIALDTLCDHLDISSSFIYKNHRNENGELLSSIKYFSSKTVIPERVARNQDVPLYRMEKLSKELAAGRPYMLVYSDSDSELRAHMGLDHTKLVAFFPIIVDDDFWGAIGFADFSKERKLSEPEKQLLMTLANAIAGSIRRERLESNLEQLVQQRTAELQDHKLRFQLALESTQNGFWDWLPQENKIFWSKNMYDNLGYEPGDLPDLIEGFYDLVHPHDRAEARRRFNNYLQNKVPYEMEFRLKKKDGSYRWFLSTCKAVWDEEGKPIRVVGSHADIHTRKVSTELLARQEEKFRTVIRTDPNPLFLVNKRGKIVLHSKRSCEVFGYSDEELNGLNVLRLLPPDKRSKYKQLLNDFLTKPRTQVLDSTAEIKARKKNGRLFWIEMGLSPVSIDGETMVLAVLTDVTRKREAELKLKESYRQMNNLINNLPGVVYRCRNDESWTMDYISPACEQITGYRQEEFYGDPAITTFGNLIIPDDRDEVWEHVQRSVNDQKPFRMTYRIKDKQGRIKWIWEQGVGVFENDMLVWLEGCLFDVTPIIRNQEKVQQAIYSTEDKERRRIASDLHDGVQQTLGVSYMNLKHLDEEVAKFSEALQKRYYKSLKYLEQGIKESRNIAHQLLPKDVEELGLVKALEQLISDTINGNGTEVEYYTNITARLPAEVELGLYRVAQETLNNIMKHAKASKISVQLIKTADENVQMMIEDNGVGFDKNKLDIYKEGYGLTSMKNRVWSMSGRLSVDSNPGKGTCLVAIIPAKLKVYE</sequence>
<feature type="domain" description="PAS" evidence="7">
    <location>
        <begin position="318"/>
        <end position="388"/>
    </location>
</feature>
<evidence type="ECO:0000256" key="2">
    <source>
        <dbReference type="ARBA" id="ARBA00012438"/>
    </source>
</evidence>
<dbReference type="InterPro" id="IPR003594">
    <property type="entry name" value="HATPase_dom"/>
</dbReference>
<evidence type="ECO:0000256" key="1">
    <source>
        <dbReference type="ARBA" id="ARBA00000085"/>
    </source>
</evidence>
<evidence type="ECO:0000256" key="4">
    <source>
        <dbReference type="ARBA" id="ARBA00022679"/>
    </source>
</evidence>
<dbReference type="Pfam" id="PF02518">
    <property type="entry name" value="HATPase_c"/>
    <property type="match status" value="1"/>
</dbReference>
<dbReference type="PROSITE" id="PS50113">
    <property type="entry name" value="PAC"/>
    <property type="match status" value="2"/>
</dbReference>
<dbReference type="PROSITE" id="PS50109">
    <property type="entry name" value="HIS_KIN"/>
    <property type="match status" value="1"/>
</dbReference>
<dbReference type="CDD" id="cd16917">
    <property type="entry name" value="HATPase_UhpB-NarQ-NarX-like"/>
    <property type="match status" value="1"/>
</dbReference>
<evidence type="ECO:0000259" key="7">
    <source>
        <dbReference type="PROSITE" id="PS50112"/>
    </source>
</evidence>
<dbReference type="InterPro" id="IPR000700">
    <property type="entry name" value="PAS-assoc_C"/>
</dbReference>
<dbReference type="InterPro" id="IPR000014">
    <property type="entry name" value="PAS"/>
</dbReference>
<evidence type="ECO:0000259" key="8">
    <source>
        <dbReference type="PROSITE" id="PS50113"/>
    </source>
</evidence>
<dbReference type="SMART" id="SM00065">
    <property type="entry name" value="GAF"/>
    <property type="match status" value="1"/>
</dbReference>
<dbReference type="SMART" id="SM00086">
    <property type="entry name" value="PAC"/>
    <property type="match status" value="3"/>
</dbReference>
<comment type="catalytic activity">
    <reaction evidence="1">
        <text>ATP + protein L-histidine = ADP + protein N-phospho-L-histidine.</text>
        <dbReference type="EC" id="2.7.13.3"/>
    </reaction>
</comment>
<feature type="domain" description="PAS" evidence="7">
    <location>
        <begin position="215"/>
        <end position="262"/>
    </location>
</feature>
<dbReference type="EC" id="2.7.13.3" evidence="2"/>